<evidence type="ECO:0000256" key="1">
    <source>
        <dbReference type="SAM" id="MobiDB-lite"/>
    </source>
</evidence>
<dbReference type="Pfam" id="PF02195">
    <property type="entry name" value="ParB_N"/>
    <property type="match status" value="1"/>
</dbReference>
<keyword evidence="4" id="KW-1185">Reference proteome</keyword>
<dbReference type="PANTHER" id="PTHR33375">
    <property type="entry name" value="CHROMOSOME-PARTITIONING PROTEIN PARB-RELATED"/>
    <property type="match status" value="1"/>
</dbReference>
<dbReference type="STRING" id="416944.SAMN05421548_13277"/>
<dbReference type="GO" id="GO:0007059">
    <property type="term" value="P:chromosome segregation"/>
    <property type="evidence" value="ECO:0007669"/>
    <property type="project" value="TreeGrafter"/>
</dbReference>
<feature type="domain" description="ParB-like N-terminal" evidence="2">
    <location>
        <begin position="25"/>
        <end position="123"/>
    </location>
</feature>
<dbReference type="InterPro" id="IPR050336">
    <property type="entry name" value="Chromosome_partition/occlusion"/>
</dbReference>
<dbReference type="InterPro" id="IPR036086">
    <property type="entry name" value="ParB/Sulfiredoxin_sf"/>
</dbReference>
<dbReference type="AlphaFoldDB" id="A0A1G7A615"/>
<reference evidence="4" key="1">
    <citation type="submission" date="2016-09" db="EMBL/GenBank/DDBJ databases">
        <authorList>
            <person name="Varghese N."/>
            <person name="Submissions S."/>
        </authorList>
    </citation>
    <scope>NUCLEOTIDE SEQUENCE [LARGE SCALE GENOMIC DNA]</scope>
    <source>
        <strain evidence="4">TNe-862</strain>
    </source>
</reference>
<dbReference type="SMART" id="SM00470">
    <property type="entry name" value="ParB"/>
    <property type="match status" value="1"/>
</dbReference>
<dbReference type="Proteomes" id="UP000198908">
    <property type="component" value="Unassembled WGS sequence"/>
</dbReference>
<evidence type="ECO:0000313" key="3">
    <source>
        <dbReference type="EMBL" id="SDE09495.1"/>
    </source>
</evidence>
<feature type="region of interest" description="Disordered" evidence="1">
    <location>
        <begin position="648"/>
        <end position="703"/>
    </location>
</feature>
<dbReference type="EMBL" id="FMYQ01000032">
    <property type="protein sequence ID" value="SDE09495.1"/>
    <property type="molecule type" value="Genomic_DNA"/>
</dbReference>
<proteinExistence type="predicted"/>
<evidence type="ECO:0000259" key="2">
    <source>
        <dbReference type="SMART" id="SM00470"/>
    </source>
</evidence>
<dbReference type="RefSeq" id="WP_092004083.1">
    <property type="nucleotide sequence ID" value="NZ_FMYQ01000032.1"/>
</dbReference>
<organism evidence="3 4">
    <name type="scientific">Paraburkholderia lycopersici</name>
    <dbReference type="NCBI Taxonomy" id="416944"/>
    <lineage>
        <taxon>Bacteria</taxon>
        <taxon>Pseudomonadati</taxon>
        <taxon>Pseudomonadota</taxon>
        <taxon>Betaproteobacteria</taxon>
        <taxon>Burkholderiales</taxon>
        <taxon>Burkholderiaceae</taxon>
        <taxon>Paraburkholderia</taxon>
    </lineage>
</organism>
<dbReference type="Gene3D" id="3.90.1530.30">
    <property type="match status" value="1"/>
</dbReference>
<accession>A0A1G7A615</accession>
<dbReference type="OrthoDB" id="9813122at2"/>
<sequence>MNAITPTEARAVASFDMADPARNLILVPLDQLLPRHSKLNVRKTARRLSIPELAASISRVGLLQNLIVVLATDGEHYEVVAGDRRLTALKLLAKKKRIAADHDVPCLLVADASARTVSLAENILREAMHPADQFEAFAALVKEGRPVEDIAADFGVSPLVVQRRLKLANVSPRLMADYRGGDVTLEQLMALTITDDHRAQEAAFYDAPHWQRGSAALRDRLIAREVSAAHPLARFVGLDTYTAAGGQVIRDLFADDDTGVYLGDSALLGQLAQARLDTLAADLRAEGWAWVEAVPHISHADRQAFHTARQHAREPNAREARRIVSLQARIERTDTALDAAWEAGDEDKAASLQARRDALTDNLDAIGAGLLDYTPDVRAVAGAIVTVGPDGEPVTLRGLLREAEARALDTLERLKRGLAGPSNATHADDPDDETGEPEPVAASLTNRLAQRLSAHRTAALQIEVARHPQVALAALVHGMVQVVLHDPYCGHDLPLGVKLTVQDRLAALAPDWPESPAAVALRDVQQAQAAALPTDSDELFAVLLAMPQNALVTLLAVCVAPTVDVVTLRASKDQPGETLAQAVGLDMAAWWKPTAEGYFRHVSKAAILDAARTFASSDVTRLAKLRKGDLATEAERLASGTGWMPAVFGGTATPADTSADDREDAGQTDDAEDLGPTTHEDTGAGDVAYEDVSGEMQSLPMAA</sequence>
<dbReference type="GO" id="GO:0005694">
    <property type="term" value="C:chromosome"/>
    <property type="evidence" value="ECO:0007669"/>
    <property type="project" value="TreeGrafter"/>
</dbReference>
<feature type="compositionally biased region" description="Acidic residues" evidence="1">
    <location>
        <begin position="661"/>
        <end position="673"/>
    </location>
</feature>
<dbReference type="InterPro" id="IPR003115">
    <property type="entry name" value="ParB_N"/>
</dbReference>
<protein>
    <submittedName>
        <fullName evidence="3">Chromosome partitioning protein, ParB family</fullName>
    </submittedName>
</protein>
<dbReference type="PANTHER" id="PTHR33375:SF7">
    <property type="entry name" value="CHROMOSOME 2-PARTITIONING PROTEIN PARB-RELATED"/>
    <property type="match status" value="1"/>
</dbReference>
<dbReference type="CDD" id="cd16406">
    <property type="entry name" value="ParB_N_like"/>
    <property type="match status" value="1"/>
</dbReference>
<dbReference type="SUPFAM" id="SSF110849">
    <property type="entry name" value="ParB/Sulfiredoxin"/>
    <property type="match status" value="1"/>
</dbReference>
<dbReference type="SUPFAM" id="SSF109709">
    <property type="entry name" value="KorB DNA-binding domain-like"/>
    <property type="match status" value="1"/>
</dbReference>
<feature type="region of interest" description="Disordered" evidence="1">
    <location>
        <begin position="416"/>
        <end position="439"/>
    </location>
</feature>
<dbReference type="Gene3D" id="1.10.10.2830">
    <property type="match status" value="1"/>
</dbReference>
<gene>
    <name evidence="3" type="ORF">SAMN05421548_13277</name>
</gene>
<name>A0A1G7A615_9BURK</name>
<evidence type="ECO:0000313" key="4">
    <source>
        <dbReference type="Proteomes" id="UP000198908"/>
    </source>
</evidence>